<dbReference type="PANTHER" id="PTHR24177">
    <property type="entry name" value="CASKIN"/>
    <property type="match status" value="1"/>
</dbReference>
<dbReference type="SUPFAM" id="SSF81558">
    <property type="entry name" value="Photosystem I subunits PsaA/PsaB"/>
    <property type="match status" value="1"/>
</dbReference>
<dbReference type="Gene3D" id="1.25.40.20">
    <property type="entry name" value="Ankyrin repeat-containing domain"/>
    <property type="match status" value="1"/>
</dbReference>
<dbReference type="Proteomes" id="UP000327013">
    <property type="component" value="Chromosome 1"/>
</dbReference>
<dbReference type="InterPro" id="IPR036408">
    <property type="entry name" value="PSI_PsaA/B_sf"/>
</dbReference>
<dbReference type="InterPro" id="IPR001280">
    <property type="entry name" value="PSI_PsaA/B"/>
</dbReference>
<accession>A0A5N6Q9Z7</accession>
<dbReference type="Pfam" id="PF00223">
    <property type="entry name" value="PsaA_PsaB"/>
    <property type="match status" value="1"/>
</dbReference>
<dbReference type="InterPro" id="IPR036770">
    <property type="entry name" value="Ankyrin_rpt-contain_sf"/>
</dbReference>
<dbReference type="Pfam" id="PF14223">
    <property type="entry name" value="Retrotran_gag_2"/>
    <property type="match status" value="1"/>
</dbReference>
<dbReference type="EMBL" id="CM017321">
    <property type="protein sequence ID" value="KAE7996026.1"/>
    <property type="molecule type" value="Genomic_DNA"/>
</dbReference>
<evidence type="ECO:0000313" key="2">
    <source>
        <dbReference type="Proteomes" id="UP000327013"/>
    </source>
</evidence>
<protein>
    <submittedName>
        <fullName evidence="1">Uncharacterized protein</fullName>
    </submittedName>
</protein>
<dbReference type="AlphaFoldDB" id="A0A5N6Q9Z7"/>
<sequence>MEIKDASSTAVLKEQVLGKDNYVDWSVRVKTYLMARDLWETVEATTEPPKQEDDKDEVAFKAWSKKNSMALHEIQISCGPDTFSVIIEITSAKIAWDTLSKKYIVPGYEALKKAVESGDWKATEEFLKRQPCAAVANITTSGETALHVAVALAETANTGNYRMAACMLRKNKKLVSIKDKDQLIPVIKAMAFGHVELARYLYSLTPLEDLNSENGARLCTRAIYTRTLDIALDLIHRCPGLSFAQNSPLYALASMAFAFPSGRIKDLYEMKLVHVQSQKLLDRMCKEVTISNNEQRLKGLLYDAIFRSIERGNFEFIFSIVRASPDLLWRSNYKEHARPIFSCAVLHRQAKIFSLVYKLDVKNALTDWVDRERNSILHMAGMTGGSTLLNQIPGAALQMQRELQWFKGGYWQELIETLAWAHERTPLANLIQWRDKSVALSTMQARLVGLAHFSVVSKSHMKYTHDDKYSCNSYNHNIWEAFASIPSRTYSTASISQDLNA</sequence>
<dbReference type="GO" id="GO:0016020">
    <property type="term" value="C:membrane"/>
    <property type="evidence" value="ECO:0007669"/>
    <property type="project" value="InterPro"/>
</dbReference>
<dbReference type="SUPFAM" id="SSF48403">
    <property type="entry name" value="Ankyrin repeat"/>
    <property type="match status" value="1"/>
</dbReference>
<dbReference type="PANTHER" id="PTHR24177:SF329">
    <property type="entry name" value="ANKYRIN REPEAT PROTEIN"/>
    <property type="match status" value="1"/>
</dbReference>
<keyword evidence="2" id="KW-1185">Reference proteome</keyword>
<evidence type="ECO:0000313" key="1">
    <source>
        <dbReference type="EMBL" id="KAE7996026.1"/>
    </source>
</evidence>
<dbReference type="GO" id="GO:0015979">
    <property type="term" value="P:photosynthesis"/>
    <property type="evidence" value="ECO:0007669"/>
    <property type="project" value="InterPro"/>
</dbReference>
<organism evidence="1 2">
    <name type="scientific">Carpinus fangiana</name>
    <dbReference type="NCBI Taxonomy" id="176857"/>
    <lineage>
        <taxon>Eukaryota</taxon>
        <taxon>Viridiplantae</taxon>
        <taxon>Streptophyta</taxon>
        <taxon>Embryophyta</taxon>
        <taxon>Tracheophyta</taxon>
        <taxon>Spermatophyta</taxon>
        <taxon>Magnoliopsida</taxon>
        <taxon>eudicotyledons</taxon>
        <taxon>Gunneridae</taxon>
        <taxon>Pentapetalae</taxon>
        <taxon>rosids</taxon>
        <taxon>fabids</taxon>
        <taxon>Fagales</taxon>
        <taxon>Betulaceae</taxon>
        <taxon>Carpinus</taxon>
    </lineage>
</organism>
<reference evidence="1 2" key="1">
    <citation type="submission" date="2019-06" db="EMBL/GenBank/DDBJ databases">
        <title>A chromosomal-level reference genome of Carpinus fangiana (Coryloideae, Betulaceae).</title>
        <authorList>
            <person name="Yang X."/>
            <person name="Wang Z."/>
            <person name="Zhang L."/>
            <person name="Hao G."/>
            <person name="Liu J."/>
            <person name="Yang Y."/>
        </authorList>
    </citation>
    <scope>NUCLEOTIDE SEQUENCE [LARGE SCALE GENOMIC DNA]</scope>
    <source>
        <strain evidence="1">Cfa_2016G</strain>
        <tissue evidence="1">Leaf</tissue>
    </source>
</reference>
<proteinExistence type="predicted"/>
<dbReference type="OrthoDB" id="1925304at2759"/>
<dbReference type="Gene3D" id="1.20.1130.10">
    <property type="entry name" value="Photosystem I PsaA/PsaB"/>
    <property type="match status" value="1"/>
</dbReference>
<name>A0A5N6Q9Z7_9ROSI</name>
<dbReference type="GO" id="GO:0009579">
    <property type="term" value="C:thylakoid"/>
    <property type="evidence" value="ECO:0007669"/>
    <property type="project" value="InterPro"/>
</dbReference>
<gene>
    <name evidence="1" type="ORF">FH972_000775</name>
</gene>